<dbReference type="AlphaFoldDB" id="A0AA38LM47"/>
<organism evidence="2 3">
    <name type="scientific">Taxus chinensis</name>
    <name type="common">Chinese yew</name>
    <name type="synonym">Taxus wallichiana var. chinensis</name>
    <dbReference type="NCBI Taxonomy" id="29808"/>
    <lineage>
        <taxon>Eukaryota</taxon>
        <taxon>Viridiplantae</taxon>
        <taxon>Streptophyta</taxon>
        <taxon>Embryophyta</taxon>
        <taxon>Tracheophyta</taxon>
        <taxon>Spermatophyta</taxon>
        <taxon>Pinopsida</taxon>
        <taxon>Pinidae</taxon>
        <taxon>Conifers II</taxon>
        <taxon>Cupressales</taxon>
        <taxon>Taxaceae</taxon>
        <taxon>Taxus</taxon>
    </lineage>
</organism>
<evidence type="ECO:0000256" key="1">
    <source>
        <dbReference type="SAM" id="MobiDB-lite"/>
    </source>
</evidence>
<feature type="non-terminal residue" evidence="2">
    <location>
        <position position="61"/>
    </location>
</feature>
<comment type="caution">
    <text evidence="2">The sequence shown here is derived from an EMBL/GenBank/DDBJ whole genome shotgun (WGS) entry which is preliminary data.</text>
</comment>
<proteinExistence type="predicted"/>
<feature type="compositionally biased region" description="Basic and acidic residues" evidence="1">
    <location>
        <begin position="1"/>
        <end position="10"/>
    </location>
</feature>
<sequence length="61" mass="6821">MENLGRKYAEDATQPDRAGRRNLSQTVRDSWDKGTQRTRTTRIGQNRELSSGTVGTKGRVG</sequence>
<evidence type="ECO:0000313" key="3">
    <source>
        <dbReference type="Proteomes" id="UP000824469"/>
    </source>
</evidence>
<gene>
    <name evidence="2" type="ORF">KI387_002186</name>
</gene>
<dbReference type="Proteomes" id="UP000824469">
    <property type="component" value="Unassembled WGS sequence"/>
</dbReference>
<protein>
    <submittedName>
        <fullName evidence="2">Uncharacterized protein</fullName>
    </submittedName>
</protein>
<dbReference type="EMBL" id="JAHRHJ020000001">
    <property type="protein sequence ID" value="KAH9330078.1"/>
    <property type="molecule type" value="Genomic_DNA"/>
</dbReference>
<feature type="compositionally biased region" description="Polar residues" evidence="1">
    <location>
        <begin position="43"/>
        <end position="54"/>
    </location>
</feature>
<keyword evidence="3" id="KW-1185">Reference proteome</keyword>
<accession>A0AA38LM47</accession>
<feature type="region of interest" description="Disordered" evidence="1">
    <location>
        <begin position="1"/>
        <end position="61"/>
    </location>
</feature>
<reference evidence="2 3" key="1">
    <citation type="journal article" date="2021" name="Nat. Plants">
        <title>The Taxus genome provides insights into paclitaxel biosynthesis.</title>
        <authorList>
            <person name="Xiong X."/>
            <person name="Gou J."/>
            <person name="Liao Q."/>
            <person name="Li Y."/>
            <person name="Zhou Q."/>
            <person name="Bi G."/>
            <person name="Li C."/>
            <person name="Du R."/>
            <person name="Wang X."/>
            <person name="Sun T."/>
            <person name="Guo L."/>
            <person name="Liang H."/>
            <person name="Lu P."/>
            <person name="Wu Y."/>
            <person name="Zhang Z."/>
            <person name="Ro D.K."/>
            <person name="Shang Y."/>
            <person name="Huang S."/>
            <person name="Yan J."/>
        </authorList>
    </citation>
    <scope>NUCLEOTIDE SEQUENCE [LARGE SCALE GENOMIC DNA]</scope>
    <source>
        <strain evidence="2">Ta-2019</strain>
    </source>
</reference>
<name>A0AA38LM47_TAXCH</name>
<evidence type="ECO:0000313" key="2">
    <source>
        <dbReference type="EMBL" id="KAH9330078.1"/>
    </source>
</evidence>